<dbReference type="OrthoDB" id="1108759at2"/>
<dbReference type="EMBL" id="VOOS01000001">
    <property type="protein sequence ID" value="TXB66715.1"/>
    <property type="molecule type" value="Genomic_DNA"/>
</dbReference>
<dbReference type="PROSITE" id="PS52016">
    <property type="entry name" value="TONB_DEPENDENT_REC_3"/>
    <property type="match status" value="1"/>
</dbReference>
<keyword evidence="1" id="KW-0472">Membrane</keyword>
<dbReference type="InterPro" id="IPR039426">
    <property type="entry name" value="TonB-dep_rcpt-like"/>
</dbReference>
<dbReference type="GO" id="GO:0009279">
    <property type="term" value="C:cell outer membrane"/>
    <property type="evidence" value="ECO:0007669"/>
    <property type="project" value="UniProtKB-SubCell"/>
</dbReference>
<dbReference type="Pfam" id="PF13715">
    <property type="entry name" value="CarbopepD_reg_2"/>
    <property type="match status" value="1"/>
</dbReference>
<keyword evidence="1" id="KW-1134">Transmembrane beta strand</keyword>
<comment type="subcellular location">
    <subcellularLocation>
        <location evidence="1">Cell outer membrane</location>
        <topology evidence="1">Multi-pass membrane protein</topology>
    </subcellularLocation>
</comment>
<name>A0A5C6RXJ0_9FLAO</name>
<comment type="caution">
    <text evidence="4">The sequence shown here is derived from an EMBL/GenBank/DDBJ whole genome shotgun (WGS) entry which is preliminary data.</text>
</comment>
<evidence type="ECO:0000259" key="3">
    <source>
        <dbReference type="Pfam" id="PF07715"/>
    </source>
</evidence>
<dbReference type="InterPro" id="IPR037066">
    <property type="entry name" value="Plug_dom_sf"/>
</dbReference>
<keyword evidence="2" id="KW-0732">Signal</keyword>
<dbReference type="InterPro" id="IPR008969">
    <property type="entry name" value="CarboxyPept-like_regulatory"/>
</dbReference>
<protein>
    <submittedName>
        <fullName evidence="4">TonB-dependent receptor</fullName>
    </submittedName>
</protein>
<sequence>MNSKLFISIILLLLASSILNAQETATIKGKLIDNKDNPIEGASVAIVGSIKGDVSDKNGNFSIKIPANKEVVVGITFIGFTPIREKFKLSSNEVFIFNPKLKNSTTNITEFELKEEQNRTETMVKIKPNLASDFMSSSGSFEAILKTLPGVSSNNELSSQYSVRGGNYDENLIYVNDIEIFRPFLIRSGQQEGLSFINSEMVSDIEFSAGGFAAKYGDKMASVLDITYKEPEEFEGSVTVSLQGANINFGGASKNHRFTYLTGARYKTNQYVLQSLDTDGEYQPSFYDIQTYLTYDISEKWEIGFLGNVARNKYKFIPDTRETEFGTINEALQLTVYFDGQEVDQFQTYFGAISNTFKPKENVELKLISSVFRDLEDERFDIEGGYRIDELERDLSKDNFGDVKFNRGVGTYLDHARNQLDATVFNIEHKGKIYKSNHTTFWGVKYQHEDIIDKLNEWGIIDSTGYLTPKPLDSVGYVNPAAQTPQLLELNEVLKSKVSLQSNRYSGYLQRSYNWESDTTKYAFNIGIRGNYWDLNKEFIFSPRGSFSIQPNWKHDYLFRLSGGVYYQPPFYREMRDFDGKINRDIKSQVSYQAVLGADHNFKAWGRPFKFVAELYYKHMENVIPYEIDNVRIRYYAKNNAKAYSTGADFKINGEFVKGVESWFSMSVMKTAEDLKDDFYYDYYNNEGEKIIPGYTVNNSAVDSIRIEPGYIPRPTDQRVNFSLYFQDYIPKLPSFKMHIALYYGMGLPFGPPNTQERYKATFRMPDYRRVDLGFSYHLKSDKKEFKGNNPIKHLKNVWISAEVFNLLQISNVISYLWLEDVSGRSYAVPNYLTSRQLNVKLHVDF</sequence>
<dbReference type="SUPFAM" id="SSF56935">
    <property type="entry name" value="Porins"/>
    <property type="match status" value="1"/>
</dbReference>
<evidence type="ECO:0000256" key="2">
    <source>
        <dbReference type="SAM" id="SignalP"/>
    </source>
</evidence>
<feature type="chain" id="PRO_5023138563" evidence="2">
    <location>
        <begin position="22"/>
        <end position="846"/>
    </location>
</feature>
<feature type="signal peptide" evidence="2">
    <location>
        <begin position="1"/>
        <end position="21"/>
    </location>
</feature>
<keyword evidence="1" id="KW-0813">Transport</keyword>
<reference evidence="4 5" key="1">
    <citation type="submission" date="2019-08" db="EMBL/GenBank/DDBJ databases">
        <title>Genome of Vicingus serpentipes NCIMB 15042.</title>
        <authorList>
            <person name="Bowman J.P."/>
        </authorList>
    </citation>
    <scope>NUCLEOTIDE SEQUENCE [LARGE SCALE GENOMIC DNA]</scope>
    <source>
        <strain evidence="4 5">NCIMB 15042</strain>
    </source>
</reference>
<dbReference type="Gene3D" id="2.170.130.10">
    <property type="entry name" value="TonB-dependent receptor, plug domain"/>
    <property type="match status" value="1"/>
</dbReference>
<accession>A0A5C6RXJ0</accession>
<keyword evidence="4" id="KW-0675">Receptor</keyword>
<dbReference type="Proteomes" id="UP000321721">
    <property type="component" value="Unassembled WGS sequence"/>
</dbReference>
<gene>
    <name evidence="4" type="ORF">FRY74_00600</name>
</gene>
<keyword evidence="1" id="KW-0998">Cell outer membrane</keyword>
<dbReference type="Pfam" id="PF07715">
    <property type="entry name" value="Plug"/>
    <property type="match status" value="1"/>
</dbReference>
<evidence type="ECO:0000313" key="5">
    <source>
        <dbReference type="Proteomes" id="UP000321721"/>
    </source>
</evidence>
<organism evidence="4 5">
    <name type="scientific">Vicingus serpentipes</name>
    <dbReference type="NCBI Taxonomy" id="1926625"/>
    <lineage>
        <taxon>Bacteria</taxon>
        <taxon>Pseudomonadati</taxon>
        <taxon>Bacteroidota</taxon>
        <taxon>Flavobacteriia</taxon>
        <taxon>Flavobacteriales</taxon>
        <taxon>Vicingaceae</taxon>
        <taxon>Vicingus</taxon>
    </lineage>
</organism>
<evidence type="ECO:0000256" key="1">
    <source>
        <dbReference type="PROSITE-ProRule" id="PRU01360"/>
    </source>
</evidence>
<dbReference type="AlphaFoldDB" id="A0A5C6RXJ0"/>
<keyword evidence="1" id="KW-0812">Transmembrane</keyword>
<comment type="similarity">
    <text evidence="1">Belongs to the TonB-dependent receptor family.</text>
</comment>
<dbReference type="Gene3D" id="2.60.40.1120">
    <property type="entry name" value="Carboxypeptidase-like, regulatory domain"/>
    <property type="match status" value="1"/>
</dbReference>
<dbReference type="RefSeq" id="WP_147097596.1">
    <property type="nucleotide sequence ID" value="NZ_VOOS01000001.1"/>
</dbReference>
<proteinExistence type="inferred from homology"/>
<evidence type="ECO:0000313" key="4">
    <source>
        <dbReference type="EMBL" id="TXB66715.1"/>
    </source>
</evidence>
<keyword evidence="5" id="KW-1185">Reference proteome</keyword>
<dbReference type="SUPFAM" id="SSF49464">
    <property type="entry name" value="Carboxypeptidase regulatory domain-like"/>
    <property type="match status" value="1"/>
</dbReference>
<feature type="domain" description="TonB-dependent receptor plug" evidence="3">
    <location>
        <begin position="138"/>
        <end position="219"/>
    </location>
</feature>
<dbReference type="InterPro" id="IPR012910">
    <property type="entry name" value="Plug_dom"/>
</dbReference>